<accession>L0DX55</accession>
<dbReference type="EMBL" id="CP003989">
    <property type="protein sequence ID" value="AGA32921.1"/>
    <property type="molecule type" value="Genomic_DNA"/>
</dbReference>
<dbReference type="eggNOG" id="COG4974">
    <property type="taxonomic scope" value="Bacteria"/>
</dbReference>
<keyword evidence="4" id="KW-1185">Reference proteome</keyword>
<dbReference type="HOGENOM" id="CLU_2332757_0_0_6"/>
<dbReference type="RefSeq" id="WP_015258058.1">
    <property type="nucleotide sequence ID" value="NC_019902.2"/>
</dbReference>
<dbReference type="GO" id="GO:0015074">
    <property type="term" value="P:DNA integration"/>
    <property type="evidence" value="ECO:0007669"/>
    <property type="project" value="InterPro"/>
</dbReference>
<dbReference type="Proteomes" id="UP000010809">
    <property type="component" value="Chromosome"/>
</dbReference>
<dbReference type="Gene3D" id="1.10.443.10">
    <property type="entry name" value="Intergrase catalytic core"/>
    <property type="match status" value="1"/>
</dbReference>
<evidence type="ECO:0000259" key="2">
    <source>
        <dbReference type="Pfam" id="PF00589"/>
    </source>
</evidence>
<dbReference type="SUPFAM" id="SSF56349">
    <property type="entry name" value="DNA breaking-rejoining enzymes"/>
    <property type="match status" value="1"/>
</dbReference>
<evidence type="ECO:0000313" key="3">
    <source>
        <dbReference type="EMBL" id="AGA32921.1"/>
    </source>
</evidence>
<sequence>MEGNEIFRNPRTGKRWTGDMVIRQRMWKRVLLRAGVRYRYPYQMRHTYASMMLQAGESVMSVAQQMGHTDWTFTARTYSRWVSIDALEAGSLAAQKWG</sequence>
<name>L0DX55_THIND</name>
<organism evidence="3 4">
    <name type="scientific">Thioalkalivibrio nitratireducens (strain DSM 14787 / UNIQEM 213 / ALEN2)</name>
    <dbReference type="NCBI Taxonomy" id="1255043"/>
    <lineage>
        <taxon>Bacteria</taxon>
        <taxon>Pseudomonadati</taxon>
        <taxon>Pseudomonadota</taxon>
        <taxon>Gammaproteobacteria</taxon>
        <taxon>Chromatiales</taxon>
        <taxon>Ectothiorhodospiraceae</taxon>
        <taxon>Thioalkalivibrio</taxon>
    </lineage>
</organism>
<dbReference type="Pfam" id="PF00589">
    <property type="entry name" value="Phage_integrase"/>
    <property type="match status" value="1"/>
</dbReference>
<dbReference type="PATRIC" id="fig|1255043.3.peg.1261"/>
<proteinExistence type="predicted"/>
<evidence type="ECO:0000256" key="1">
    <source>
        <dbReference type="ARBA" id="ARBA00023172"/>
    </source>
</evidence>
<dbReference type="AlphaFoldDB" id="L0DX55"/>
<dbReference type="GO" id="GO:0003677">
    <property type="term" value="F:DNA binding"/>
    <property type="evidence" value="ECO:0007669"/>
    <property type="project" value="InterPro"/>
</dbReference>
<keyword evidence="1" id="KW-0233">DNA recombination</keyword>
<dbReference type="KEGG" id="tni:TVNIR_1248"/>
<evidence type="ECO:0000313" key="4">
    <source>
        <dbReference type="Proteomes" id="UP000010809"/>
    </source>
</evidence>
<dbReference type="GO" id="GO:0006310">
    <property type="term" value="P:DNA recombination"/>
    <property type="evidence" value="ECO:0007669"/>
    <property type="project" value="UniProtKB-KW"/>
</dbReference>
<gene>
    <name evidence="3" type="primary">intQ [C]</name>
    <name evidence="3" type="ordered locus">TVNIR_1248</name>
</gene>
<dbReference type="InterPro" id="IPR011010">
    <property type="entry name" value="DNA_brk_join_enz"/>
</dbReference>
<feature type="domain" description="Tyr recombinase" evidence="2">
    <location>
        <begin position="24"/>
        <end position="79"/>
    </location>
</feature>
<protein>
    <submittedName>
        <fullName evidence="3">Phage integrase</fullName>
    </submittedName>
</protein>
<dbReference type="InterPro" id="IPR002104">
    <property type="entry name" value="Integrase_catalytic"/>
</dbReference>
<reference evidence="3" key="1">
    <citation type="submission" date="2015-12" db="EMBL/GenBank/DDBJ databases">
        <authorList>
            <person name="Tikhonova T.V."/>
            <person name="Pavlov A.R."/>
            <person name="Beletsky A.V."/>
            <person name="Mardanov A.V."/>
            <person name="Sorokin D.Y."/>
            <person name="Ravin N.V."/>
            <person name="Popov V.O."/>
        </authorList>
    </citation>
    <scope>NUCLEOTIDE SEQUENCE</scope>
    <source>
        <strain evidence="3">DSM 14787</strain>
    </source>
</reference>
<dbReference type="InterPro" id="IPR013762">
    <property type="entry name" value="Integrase-like_cat_sf"/>
</dbReference>